<accession>A0A0C3M158</accession>
<protein>
    <submittedName>
        <fullName evidence="1">Uncharacterized protein</fullName>
    </submittedName>
</protein>
<reference evidence="1 2" key="1">
    <citation type="submission" date="2014-04" db="EMBL/GenBank/DDBJ databases">
        <authorList>
            <consortium name="DOE Joint Genome Institute"/>
            <person name="Kuo A."/>
            <person name="Girlanda M."/>
            <person name="Perotto S."/>
            <person name="Kohler A."/>
            <person name="Nagy L.G."/>
            <person name="Floudas D."/>
            <person name="Copeland A."/>
            <person name="Barry K.W."/>
            <person name="Cichocki N."/>
            <person name="Veneault-Fourrey C."/>
            <person name="LaButti K."/>
            <person name="Lindquist E.A."/>
            <person name="Lipzen A."/>
            <person name="Lundell T."/>
            <person name="Morin E."/>
            <person name="Murat C."/>
            <person name="Sun H."/>
            <person name="Tunlid A."/>
            <person name="Henrissat B."/>
            <person name="Grigoriev I.V."/>
            <person name="Hibbett D.S."/>
            <person name="Martin F."/>
            <person name="Nordberg H.P."/>
            <person name="Cantor M.N."/>
            <person name="Hua S.X."/>
        </authorList>
    </citation>
    <scope>NUCLEOTIDE SEQUENCE [LARGE SCALE GENOMIC DNA]</scope>
    <source>
        <strain evidence="1 2">MUT 4182</strain>
    </source>
</reference>
<evidence type="ECO:0000313" key="2">
    <source>
        <dbReference type="Proteomes" id="UP000054248"/>
    </source>
</evidence>
<dbReference type="EMBL" id="KN823009">
    <property type="protein sequence ID" value="KIO27392.1"/>
    <property type="molecule type" value="Genomic_DNA"/>
</dbReference>
<reference evidence="2" key="2">
    <citation type="submission" date="2015-01" db="EMBL/GenBank/DDBJ databases">
        <title>Evolutionary Origins and Diversification of the Mycorrhizal Mutualists.</title>
        <authorList>
            <consortium name="DOE Joint Genome Institute"/>
            <consortium name="Mycorrhizal Genomics Consortium"/>
            <person name="Kohler A."/>
            <person name="Kuo A."/>
            <person name="Nagy L.G."/>
            <person name="Floudas D."/>
            <person name="Copeland A."/>
            <person name="Barry K.W."/>
            <person name="Cichocki N."/>
            <person name="Veneault-Fourrey C."/>
            <person name="LaButti K."/>
            <person name="Lindquist E.A."/>
            <person name="Lipzen A."/>
            <person name="Lundell T."/>
            <person name="Morin E."/>
            <person name="Murat C."/>
            <person name="Riley R."/>
            <person name="Ohm R."/>
            <person name="Sun H."/>
            <person name="Tunlid A."/>
            <person name="Henrissat B."/>
            <person name="Grigoriev I.V."/>
            <person name="Hibbett D.S."/>
            <person name="Martin F."/>
        </authorList>
    </citation>
    <scope>NUCLEOTIDE SEQUENCE [LARGE SCALE GENOMIC DNA]</scope>
    <source>
        <strain evidence="2">MUT 4182</strain>
    </source>
</reference>
<dbReference type="Proteomes" id="UP000054248">
    <property type="component" value="Unassembled WGS sequence"/>
</dbReference>
<feature type="non-terminal residue" evidence="1">
    <location>
        <position position="57"/>
    </location>
</feature>
<proteinExistence type="predicted"/>
<name>A0A0C3M158_9AGAM</name>
<evidence type="ECO:0000313" key="1">
    <source>
        <dbReference type="EMBL" id="KIO27392.1"/>
    </source>
</evidence>
<dbReference type="HOGENOM" id="CLU_3002316_0_0_1"/>
<gene>
    <name evidence="1" type="ORF">M407DRAFT_243343</name>
</gene>
<sequence length="57" mass="6300">MTLERDDGTLLRQPWQISPSLSDLGGTRPCVLTATSGTRTKLSLSVNIRYGSRTNFM</sequence>
<keyword evidence="2" id="KW-1185">Reference proteome</keyword>
<dbReference type="AlphaFoldDB" id="A0A0C3M158"/>
<organism evidence="1 2">
    <name type="scientific">Tulasnella calospora MUT 4182</name>
    <dbReference type="NCBI Taxonomy" id="1051891"/>
    <lineage>
        <taxon>Eukaryota</taxon>
        <taxon>Fungi</taxon>
        <taxon>Dikarya</taxon>
        <taxon>Basidiomycota</taxon>
        <taxon>Agaricomycotina</taxon>
        <taxon>Agaricomycetes</taxon>
        <taxon>Cantharellales</taxon>
        <taxon>Tulasnellaceae</taxon>
        <taxon>Tulasnella</taxon>
    </lineage>
</organism>